<accession>A0AAN8EJF2</accession>
<proteinExistence type="predicted"/>
<name>A0AAN8EJF2_9EURO</name>
<keyword evidence="2" id="KW-0472">Membrane</keyword>
<dbReference type="Proteomes" id="UP001316803">
    <property type="component" value="Unassembled WGS sequence"/>
</dbReference>
<organism evidence="3 4">
    <name type="scientific">Knufia fluminis</name>
    <dbReference type="NCBI Taxonomy" id="191047"/>
    <lineage>
        <taxon>Eukaryota</taxon>
        <taxon>Fungi</taxon>
        <taxon>Dikarya</taxon>
        <taxon>Ascomycota</taxon>
        <taxon>Pezizomycotina</taxon>
        <taxon>Eurotiomycetes</taxon>
        <taxon>Chaetothyriomycetidae</taxon>
        <taxon>Chaetothyriales</taxon>
        <taxon>Trichomeriaceae</taxon>
        <taxon>Knufia</taxon>
    </lineage>
</organism>
<feature type="compositionally biased region" description="Basic residues" evidence="1">
    <location>
        <begin position="274"/>
        <end position="283"/>
    </location>
</feature>
<comment type="caution">
    <text evidence="3">The sequence shown here is derived from an EMBL/GenBank/DDBJ whole genome shotgun (WGS) entry which is preliminary data.</text>
</comment>
<evidence type="ECO:0000256" key="1">
    <source>
        <dbReference type="SAM" id="MobiDB-lite"/>
    </source>
</evidence>
<keyword evidence="4" id="KW-1185">Reference proteome</keyword>
<feature type="region of interest" description="Disordered" evidence="1">
    <location>
        <begin position="247"/>
        <end position="419"/>
    </location>
</feature>
<feature type="transmembrane region" description="Helical" evidence="2">
    <location>
        <begin position="12"/>
        <end position="34"/>
    </location>
</feature>
<feature type="compositionally biased region" description="Polar residues" evidence="1">
    <location>
        <begin position="285"/>
        <end position="298"/>
    </location>
</feature>
<feature type="compositionally biased region" description="Basic and acidic residues" evidence="1">
    <location>
        <begin position="302"/>
        <end position="321"/>
    </location>
</feature>
<keyword evidence="2" id="KW-0812">Transmembrane</keyword>
<protein>
    <submittedName>
        <fullName evidence="3">Uncharacterized protein</fullName>
    </submittedName>
</protein>
<evidence type="ECO:0000313" key="4">
    <source>
        <dbReference type="Proteomes" id="UP001316803"/>
    </source>
</evidence>
<dbReference type="AlphaFoldDB" id="A0AAN8EJF2"/>
<evidence type="ECO:0000313" key="3">
    <source>
        <dbReference type="EMBL" id="KAK5948436.1"/>
    </source>
</evidence>
<sequence length="419" mass="47477">MVANSLIIASEVTGFISFFLTILTWLGVYVSLLVTLRSAPTQIPLVLGNLRQELMEERSMLRQRIREGDRYHVFHGRQMRRIGKNESHIRLIDNTLRIQWKQFREIERRFLVSTNGNPNGDVEDARSGDSASGYEDVEKDRNRNSYGYDEKGTRNRPRMRRRDTHVSNWMGMREAGLSIDRCTYYNTDLRHRILWWWKQDDISAIASRVQRLQIRRIERDVYEDNALIKRGLAILGGLGGEDVFGDCGEGGGGPGPRGAGDGFGFEYGGGGGGGRRRRSRGKTSRAPSFSVNGRSRNGSRAGVREVYEREIRRVRRRDSSPESRSTSPSDAPTARVAGSTVSMSRRGESVRRSRAPSVEYEVVNPGRIWVDVEEPPRPPSNAGRDSNVSRRMSRPAPAYSPSYVRERGEDRSPSRSRRG</sequence>
<dbReference type="EMBL" id="JAKLMC020000047">
    <property type="protein sequence ID" value="KAK5948436.1"/>
    <property type="molecule type" value="Genomic_DNA"/>
</dbReference>
<feature type="compositionally biased region" description="Basic and acidic residues" evidence="1">
    <location>
        <begin position="136"/>
        <end position="153"/>
    </location>
</feature>
<feature type="compositionally biased region" description="Basic and acidic residues" evidence="1">
    <location>
        <begin position="404"/>
        <end position="413"/>
    </location>
</feature>
<feature type="compositionally biased region" description="Gly residues" evidence="1">
    <location>
        <begin position="247"/>
        <end position="273"/>
    </location>
</feature>
<keyword evidence="2" id="KW-1133">Transmembrane helix</keyword>
<gene>
    <name evidence="3" type="ORF">OHC33_010470</name>
</gene>
<reference evidence="3 4" key="1">
    <citation type="submission" date="2022-12" db="EMBL/GenBank/DDBJ databases">
        <title>Genomic features and morphological characterization of a novel Knufia sp. strain isolated from spacecraft assembly facility.</title>
        <authorList>
            <person name="Teixeira M."/>
            <person name="Chander A.M."/>
            <person name="Stajich J.E."/>
            <person name="Venkateswaran K."/>
        </authorList>
    </citation>
    <scope>NUCLEOTIDE SEQUENCE [LARGE SCALE GENOMIC DNA]</scope>
    <source>
        <strain evidence="3 4">FJI-L2-BK-P2</strain>
    </source>
</reference>
<evidence type="ECO:0000256" key="2">
    <source>
        <dbReference type="SAM" id="Phobius"/>
    </source>
</evidence>
<feature type="region of interest" description="Disordered" evidence="1">
    <location>
        <begin position="117"/>
        <end position="160"/>
    </location>
</feature>